<sequence>MSDNIDDFRQVLQSSKKILVLSGAGLSAASGIPTYRGGTGSLWRKYDPASLATPAAFSENQSRVWQFHHYRRELVLKATPNPGHYVLTRLAIPSIRQKIAPHAELTHVTQNVDGLLTKALAEVQASLVVRETPAELIEMHGRLFDVRCTAHDCSYLETNYHSPICPALGSTEAFVDDRSSEPVVKRADLPHCPLCGQMCRPGVVWFGERPHRILDILALADQADLCIIVGSSSAVQPASKLGSRVKAHGGKVAVFNLEPSNHAEDADFLFLGPCERRLEEVFAI</sequence>
<keyword evidence="4" id="KW-0520">NAD</keyword>
<feature type="binding site" evidence="6">
    <location>
        <position position="148"/>
    </location>
    <ligand>
        <name>Zn(2+)</name>
        <dbReference type="ChEBI" id="CHEBI:29105"/>
    </ligand>
</feature>
<keyword evidence="6" id="KW-0479">Metal-binding</keyword>
<feature type="domain" description="Deacetylase sirtuin-type" evidence="7">
    <location>
        <begin position="1"/>
        <end position="284"/>
    </location>
</feature>
<comment type="similarity">
    <text evidence="2">Belongs to the sirtuin family. Class I subfamily.</text>
</comment>
<dbReference type="PROSITE" id="PS50305">
    <property type="entry name" value="SIRTUIN"/>
    <property type="match status" value="1"/>
</dbReference>
<dbReference type="Pfam" id="PF02146">
    <property type="entry name" value="SIR2"/>
    <property type="match status" value="1"/>
</dbReference>
<proteinExistence type="inferred from homology"/>
<keyword evidence="3" id="KW-0808">Transferase</keyword>
<evidence type="ECO:0000313" key="8">
    <source>
        <dbReference type="EMBL" id="KDQ24156.1"/>
    </source>
</evidence>
<organism evidence="8 9">
    <name type="scientific">Pleurotus ostreatus (strain PC15)</name>
    <name type="common">Oyster mushroom</name>
    <dbReference type="NCBI Taxonomy" id="1137138"/>
    <lineage>
        <taxon>Eukaryota</taxon>
        <taxon>Fungi</taxon>
        <taxon>Dikarya</taxon>
        <taxon>Basidiomycota</taxon>
        <taxon>Agaricomycotina</taxon>
        <taxon>Agaricomycetes</taxon>
        <taxon>Agaricomycetidae</taxon>
        <taxon>Agaricales</taxon>
        <taxon>Pleurotineae</taxon>
        <taxon>Pleurotaceae</taxon>
        <taxon>Pleurotus</taxon>
    </lineage>
</organism>
<dbReference type="STRING" id="1137138.A0A067NKN9"/>
<dbReference type="InterPro" id="IPR026590">
    <property type="entry name" value="Ssirtuin_cat_dom"/>
</dbReference>
<dbReference type="Proteomes" id="UP000027073">
    <property type="component" value="Unassembled WGS sequence"/>
</dbReference>
<reference evidence="9" key="1">
    <citation type="journal article" date="2014" name="Proc. Natl. Acad. Sci. U.S.A.">
        <title>Extensive sampling of basidiomycete genomes demonstrates inadequacy of the white-rot/brown-rot paradigm for wood decay fungi.</title>
        <authorList>
            <person name="Riley R."/>
            <person name="Salamov A.A."/>
            <person name="Brown D.W."/>
            <person name="Nagy L.G."/>
            <person name="Floudas D."/>
            <person name="Held B.W."/>
            <person name="Levasseur A."/>
            <person name="Lombard V."/>
            <person name="Morin E."/>
            <person name="Otillar R."/>
            <person name="Lindquist E.A."/>
            <person name="Sun H."/>
            <person name="LaButti K.M."/>
            <person name="Schmutz J."/>
            <person name="Jabbour D."/>
            <person name="Luo H."/>
            <person name="Baker S.E."/>
            <person name="Pisabarro A.G."/>
            <person name="Walton J.D."/>
            <person name="Blanchette R.A."/>
            <person name="Henrissat B."/>
            <person name="Martin F."/>
            <person name="Cullen D."/>
            <person name="Hibbett D.S."/>
            <person name="Grigoriev I.V."/>
        </authorList>
    </citation>
    <scope>NUCLEOTIDE SEQUENCE [LARGE SCALE GENOMIC DNA]</scope>
    <source>
        <strain evidence="9">PC15</strain>
    </source>
</reference>
<dbReference type="SUPFAM" id="SSF52467">
    <property type="entry name" value="DHS-like NAD/FAD-binding domain"/>
    <property type="match status" value="1"/>
</dbReference>
<dbReference type="GO" id="GO:0070403">
    <property type="term" value="F:NAD+ binding"/>
    <property type="evidence" value="ECO:0007669"/>
    <property type="project" value="InterPro"/>
</dbReference>
<dbReference type="PANTHER" id="PTHR11085">
    <property type="entry name" value="NAD-DEPENDENT PROTEIN DEACYLASE SIRTUIN-5, MITOCHONDRIAL-RELATED"/>
    <property type="match status" value="1"/>
</dbReference>
<evidence type="ECO:0000256" key="5">
    <source>
        <dbReference type="ARBA" id="ARBA00023128"/>
    </source>
</evidence>
<dbReference type="InterPro" id="IPR029035">
    <property type="entry name" value="DHS-like_NAD/FAD-binding_dom"/>
</dbReference>
<dbReference type="AlphaFoldDB" id="A0A067NKN9"/>
<dbReference type="InterPro" id="IPR026591">
    <property type="entry name" value="Sirtuin_cat_small_dom_sf"/>
</dbReference>
<dbReference type="EMBL" id="KL198012">
    <property type="protein sequence ID" value="KDQ24156.1"/>
    <property type="molecule type" value="Genomic_DNA"/>
</dbReference>
<keyword evidence="6" id="KW-0862">Zinc</keyword>
<dbReference type="GO" id="GO:0005739">
    <property type="term" value="C:mitochondrion"/>
    <property type="evidence" value="ECO:0007669"/>
    <property type="project" value="UniProtKB-SubCell"/>
</dbReference>
<dbReference type="InParanoid" id="A0A067NKN9"/>
<dbReference type="GO" id="GO:0005634">
    <property type="term" value="C:nucleus"/>
    <property type="evidence" value="ECO:0007669"/>
    <property type="project" value="TreeGrafter"/>
</dbReference>
<feature type="binding site" evidence="6">
    <location>
        <position position="153"/>
    </location>
    <ligand>
        <name>Zn(2+)</name>
        <dbReference type="ChEBI" id="CHEBI:29105"/>
    </ligand>
</feature>
<evidence type="ECO:0000256" key="6">
    <source>
        <dbReference type="PROSITE-ProRule" id="PRU00236"/>
    </source>
</evidence>
<evidence type="ECO:0000256" key="3">
    <source>
        <dbReference type="ARBA" id="ARBA00022679"/>
    </source>
</evidence>
<protein>
    <recommendedName>
        <fullName evidence="7">Deacetylase sirtuin-type domain-containing protein</fullName>
    </recommendedName>
</protein>
<dbReference type="PANTHER" id="PTHR11085:SF10">
    <property type="entry name" value="NAD-DEPENDENT PROTEIN DEACYLASE SIRTUIN-5, MITOCHONDRIAL-RELATED"/>
    <property type="match status" value="1"/>
</dbReference>
<dbReference type="Gene3D" id="3.40.50.1220">
    <property type="entry name" value="TPP-binding domain"/>
    <property type="match status" value="1"/>
</dbReference>
<dbReference type="InterPro" id="IPR050134">
    <property type="entry name" value="NAD-dep_sirtuin_deacylases"/>
</dbReference>
<evidence type="ECO:0000256" key="4">
    <source>
        <dbReference type="ARBA" id="ARBA00023027"/>
    </source>
</evidence>
<evidence type="ECO:0000256" key="1">
    <source>
        <dbReference type="ARBA" id="ARBA00004173"/>
    </source>
</evidence>
<comment type="subcellular location">
    <subcellularLocation>
        <location evidence="1">Mitochondrion</location>
    </subcellularLocation>
</comment>
<gene>
    <name evidence="8" type="ORF">PLEOSDRAFT_1079289</name>
</gene>
<dbReference type="HOGENOM" id="CLU_023643_3_1_1"/>
<dbReference type="VEuPathDB" id="FungiDB:PLEOSDRAFT_1079289"/>
<dbReference type="GO" id="GO:0017136">
    <property type="term" value="F:histone deacetylase activity, NAD-dependent"/>
    <property type="evidence" value="ECO:0007669"/>
    <property type="project" value="TreeGrafter"/>
</dbReference>
<feature type="binding site" evidence="6">
    <location>
        <position position="192"/>
    </location>
    <ligand>
        <name>Zn(2+)</name>
        <dbReference type="ChEBI" id="CHEBI:29105"/>
    </ligand>
</feature>
<evidence type="ECO:0000256" key="2">
    <source>
        <dbReference type="ARBA" id="ARBA00006924"/>
    </source>
</evidence>
<keyword evidence="5" id="KW-0496">Mitochondrion</keyword>
<evidence type="ECO:0000259" key="7">
    <source>
        <dbReference type="PROSITE" id="PS50305"/>
    </source>
</evidence>
<feature type="active site" description="Proton acceptor" evidence="6">
    <location>
        <position position="140"/>
    </location>
</feature>
<dbReference type="OrthoDB" id="424302at2759"/>
<accession>A0A067NKN9</accession>
<name>A0A067NKN9_PLEO1</name>
<feature type="binding site" evidence="6">
    <location>
        <position position="195"/>
    </location>
    <ligand>
        <name>Zn(2+)</name>
        <dbReference type="ChEBI" id="CHEBI:29105"/>
    </ligand>
</feature>
<dbReference type="GO" id="GO:0046872">
    <property type="term" value="F:metal ion binding"/>
    <property type="evidence" value="ECO:0007669"/>
    <property type="project" value="UniProtKB-KW"/>
</dbReference>
<dbReference type="Gene3D" id="3.30.1600.10">
    <property type="entry name" value="SIR2/SIRT2 'Small Domain"/>
    <property type="match status" value="1"/>
</dbReference>
<dbReference type="InterPro" id="IPR003000">
    <property type="entry name" value="Sirtuin"/>
</dbReference>
<evidence type="ECO:0000313" key="9">
    <source>
        <dbReference type="Proteomes" id="UP000027073"/>
    </source>
</evidence>